<dbReference type="AlphaFoldDB" id="A0A833QNP5"/>
<comment type="subcellular location">
    <subcellularLocation>
        <location evidence="1">Cytoplasm</location>
    </subcellularLocation>
</comment>
<sequence>MVSLQTMVSMEKNKQCFDLDLTITSKKRKRDEEEEKDDAESGGLDLHLDIPLPIEWERCLDIKSGQIHYYNTRTHKRTSKDPRATLEKPKPKPISMPNLDLELNLTCNSKEYNSIDPPKSNSNSNTNSNSNLNSSLNPNSTDQPEMVATVCMRCHMLVMMCKATLSCPNCKFVHPPARDPLGWAKPGFKLLSCKD</sequence>
<dbReference type="PANTHER" id="PTHR14791:SF42">
    <property type="entry name" value="F16L1.2 PROTEIN"/>
    <property type="match status" value="1"/>
</dbReference>
<accession>A0A833QNP5</accession>
<organism evidence="5 6">
    <name type="scientific">Carex littledalei</name>
    <dbReference type="NCBI Taxonomy" id="544730"/>
    <lineage>
        <taxon>Eukaryota</taxon>
        <taxon>Viridiplantae</taxon>
        <taxon>Streptophyta</taxon>
        <taxon>Embryophyta</taxon>
        <taxon>Tracheophyta</taxon>
        <taxon>Spermatophyta</taxon>
        <taxon>Magnoliopsida</taxon>
        <taxon>Liliopsida</taxon>
        <taxon>Poales</taxon>
        <taxon>Cyperaceae</taxon>
        <taxon>Cyperoideae</taxon>
        <taxon>Cariceae</taxon>
        <taxon>Carex</taxon>
        <taxon>Carex subgen. Euthyceras</taxon>
    </lineage>
</organism>
<evidence type="ECO:0000256" key="1">
    <source>
        <dbReference type="ARBA" id="ARBA00004496"/>
    </source>
</evidence>
<dbReference type="EMBL" id="SWLB01000018">
    <property type="protein sequence ID" value="KAF3326424.1"/>
    <property type="molecule type" value="Genomic_DNA"/>
</dbReference>
<feature type="region of interest" description="Disordered" evidence="3">
    <location>
        <begin position="112"/>
        <end position="141"/>
    </location>
</feature>
<evidence type="ECO:0000256" key="3">
    <source>
        <dbReference type="SAM" id="MobiDB-lite"/>
    </source>
</evidence>
<comment type="caution">
    <text evidence="5">The sequence shown here is derived from an EMBL/GenBank/DDBJ whole genome shotgun (WGS) entry which is preliminary data.</text>
</comment>
<feature type="domain" description="WW" evidence="4">
    <location>
        <begin position="50"/>
        <end position="84"/>
    </location>
</feature>
<evidence type="ECO:0000259" key="4">
    <source>
        <dbReference type="PROSITE" id="PS50020"/>
    </source>
</evidence>
<dbReference type="PROSITE" id="PS50020">
    <property type="entry name" value="WW_DOMAIN_2"/>
    <property type="match status" value="1"/>
</dbReference>
<proteinExistence type="predicted"/>
<name>A0A833QNP5_9POAL</name>
<dbReference type="Proteomes" id="UP000623129">
    <property type="component" value="Unassembled WGS sequence"/>
</dbReference>
<dbReference type="SUPFAM" id="SSF51045">
    <property type="entry name" value="WW domain"/>
    <property type="match status" value="1"/>
</dbReference>
<gene>
    <name evidence="5" type="ORF">FCM35_KLT08054</name>
</gene>
<evidence type="ECO:0000313" key="5">
    <source>
        <dbReference type="EMBL" id="KAF3326424.1"/>
    </source>
</evidence>
<dbReference type="Gene3D" id="2.20.70.10">
    <property type="match status" value="1"/>
</dbReference>
<dbReference type="OrthoDB" id="1424894at2759"/>
<feature type="compositionally biased region" description="Basic and acidic residues" evidence="3">
    <location>
        <begin position="79"/>
        <end position="90"/>
    </location>
</feature>
<dbReference type="InterPro" id="IPR001202">
    <property type="entry name" value="WW_dom"/>
</dbReference>
<dbReference type="InterPro" id="IPR051105">
    <property type="entry name" value="WWC/KIBRA_Hippo_Reg"/>
</dbReference>
<dbReference type="InterPro" id="IPR036020">
    <property type="entry name" value="WW_dom_sf"/>
</dbReference>
<keyword evidence="6" id="KW-1185">Reference proteome</keyword>
<evidence type="ECO:0000256" key="2">
    <source>
        <dbReference type="ARBA" id="ARBA00022490"/>
    </source>
</evidence>
<feature type="compositionally biased region" description="Low complexity" evidence="3">
    <location>
        <begin position="120"/>
        <end position="141"/>
    </location>
</feature>
<dbReference type="GO" id="GO:0005737">
    <property type="term" value="C:cytoplasm"/>
    <property type="evidence" value="ECO:0007669"/>
    <property type="project" value="UniProtKB-SubCell"/>
</dbReference>
<dbReference type="PANTHER" id="PTHR14791">
    <property type="entry name" value="BOMB/KIRA PROTEINS"/>
    <property type="match status" value="1"/>
</dbReference>
<evidence type="ECO:0000313" key="6">
    <source>
        <dbReference type="Proteomes" id="UP000623129"/>
    </source>
</evidence>
<reference evidence="5" key="1">
    <citation type="submission" date="2020-01" db="EMBL/GenBank/DDBJ databases">
        <title>Genome sequence of Kobresia littledalei, the first chromosome-level genome in the family Cyperaceae.</title>
        <authorList>
            <person name="Qu G."/>
        </authorList>
    </citation>
    <scope>NUCLEOTIDE SEQUENCE</scope>
    <source>
        <strain evidence="5">C.B.Clarke</strain>
        <tissue evidence="5">Leaf</tissue>
    </source>
</reference>
<protein>
    <recommendedName>
        <fullName evidence="4">WW domain-containing protein</fullName>
    </recommendedName>
</protein>
<keyword evidence="2" id="KW-0963">Cytoplasm</keyword>
<feature type="region of interest" description="Disordered" evidence="3">
    <location>
        <begin position="73"/>
        <end position="99"/>
    </location>
</feature>